<evidence type="ECO:0000256" key="3">
    <source>
        <dbReference type="SAM" id="MobiDB-lite"/>
    </source>
</evidence>
<dbReference type="GO" id="GO:0008270">
    <property type="term" value="F:zinc ion binding"/>
    <property type="evidence" value="ECO:0007669"/>
    <property type="project" value="InterPro"/>
</dbReference>
<dbReference type="InterPro" id="IPR015304">
    <property type="entry name" value="ZinT_dom"/>
</dbReference>
<evidence type="ECO:0000256" key="1">
    <source>
        <dbReference type="ARBA" id="ARBA00022729"/>
    </source>
</evidence>
<proteinExistence type="predicted"/>
<evidence type="ECO:0000256" key="2">
    <source>
        <dbReference type="ARBA" id="ARBA00022833"/>
    </source>
</evidence>
<evidence type="ECO:0000313" key="7">
    <source>
        <dbReference type="Proteomes" id="UP000321558"/>
    </source>
</evidence>
<dbReference type="InterPro" id="IPR012674">
    <property type="entry name" value="Calycin"/>
</dbReference>
<protein>
    <recommendedName>
        <fullName evidence="5">ZinT domain-containing protein</fullName>
    </recommendedName>
</protein>
<dbReference type="OrthoDB" id="9810636at2"/>
<feature type="region of interest" description="Disordered" evidence="3">
    <location>
        <begin position="27"/>
        <end position="60"/>
    </location>
</feature>
<organism evidence="6 7">
    <name type="scientific">Oceanobacillus sojae</name>
    <dbReference type="NCBI Taxonomy" id="582851"/>
    <lineage>
        <taxon>Bacteria</taxon>
        <taxon>Bacillati</taxon>
        <taxon>Bacillota</taxon>
        <taxon>Bacilli</taxon>
        <taxon>Bacillales</taxon>
        <taxon>Bacillaceae</taxon>
        <taxon>Oceanobacillus</taxon>
    </lineage>
</organism>
<dbReference type="Proteomes" id="UP000321558">
    <property type="component" value="Unassembled WGS sequence"/>
</dbReference>
<keyword evidence="2" id="KW-0862">Zinc</keyword>
<keyword evidence="7" id="KW-1185">Reference proteome</keyword>
<feature type="compositionally biased region" description="Acidic residues" evidence="3">
    <location>
        <begin position="30"/>
        <end position="51"/>
    </location>
</feature>
<dbReference type="RefSeq" id="WP_147211218.1">
    <property type="nucleotide sequence ID" value="NZ_BJYM01000012.1"/>
</dbReference>
<evidence type="ECO:0000259" key="5">
    <source>
        <dbReference type="Pfam" id="PF09223"/>
    </source>
</evidence>
<accession>A0A511ZLD2</accession>
<feature type="domain" description="ZinT" evidence="5">
    <location>
        <begin position="170"/>
        <end position="349"/>
    </location>
</feature>
<name>A0A511ZLD2_9BACI</name>
<sequence length="349" mass="40362">MKKFWQLGIILGLISFLFIAGCQSGNDEAASQEEGTDSQEEAEGNHEEEEHDHDHGDEAVSFDDVPENIQIEGLSDHYHTGDVFKLEAVTEEDLDHWHWYIRDSSEEEWTVVEDQFEDSYIGDAEVDGQEVIAVLYSDDHEAVAKSPVTEITIDDHEHGHHHHHGDDEESQQIYEGYFEDEQVEDRPLADWEGDWQSIYPYLEDGSLDEVFEHKAEESDDMTADEYKDYYTTGYETDIERIVIDGDEITFYQNGEEHTGTYAYDSYEILEYEAGNRGVRYIFELEGEADENLPGYIQFSDHGIAPGESWHFHLYMGDDNDALLEEMDNWPTYYPSDLDTDEIVHELIAH</sequence>
<feature type="signal peptide" evidence="4">
    <location>
        <begin position="1"/>
        <end position="20"/>
    </location>
</feature>
<dbReference type="EMBL" id="BJYM01000012">
    <property type="protein sequence ID" value="GEN88273.1"/>
    <property type="molecule type" value="Genomic_DNA"/>
</dbReference>
<dbReference type="PROSITE" id="PS51257">
    <property type="entry name" value="PROKAR_LIPOPROTEIN"/>
    <property type="match status" value="1"/>
</dbReference>
<evidence type="ECO:0000256" key="4">
    <source>
        <dbReference type="SAM" id="SignalP"/>
    </source>
</evidence>
<keyword evidence="1 4" id="KW-0732">Signal</keyword>
<evidence type="ECO:0000313" key="6">
    <source>
        <dbReference type="EMBL" id="GEN88273.1"/>
    </source>
</evidence>
<dbReference type="SUPFAM" id="SSF50814">
    <property type="entry name" value="Lipocalins"/>
    <property type="match status" value="1"/>
</dbReference>
<reference evidence="6 7" key="1">
    <citation type="submission" date="2019-07" db="EMBL/GenBank/DDBJ databases">
        <title>Whole genome shotgun sequence of Oceanobacillus sojae NBRC 105379.</title>
        <authorList>
            <person name="Hosoyama A."/>
            <person name="Uohara A."/>
            <person name="Ohji S."/>
            <person name="Ichikawa N."/>
        </authorList>
    </citation>
    <scope>NUCLEOTIDE SEQUENCE [LARGE SCALE GENOMIC DNA]</scope>
    <source>
        <strain evidence="6 7">NBRC 105379</strain>
    </source>
</reference>
<dbReference type="AlphaFoldDB" id="A0A511ZLD2"/>
<dbReference type="STRING" id="582851.GCA_900162665_03846"/>
<dbReference type="Gene3D" id="2.40.128.20">
    <property type="match status" value="1"/>
</dbReference>
<comment type="caution">
    <text evidence="6">The sequence shown here is derived from an EMBL/GenBank/DDBJ whole genome shotgun (WGS) entry which is preliminary data.</text>
</comment>
<dbReference type="Pfam" id="PF09223">
    <property type="entry name" value="ZinT"/>
    <property type="match status" value="1"/>
</dbReference>
<feature type="chain" id="PRO_5038753306" description="ZinT domain-containing protein" evidence="4">
    <location>
        <begin position="21"/>
        <end position="349"/>
    </location>
</feature>
<gene>
    <name evidence="6" type="ORF">OSO01_30120</name>
</gene>